<gene>
    <name evidence="1" type="ORF">NVIE_009300</name>
</gene>
<accession>A0A060HIK8</accession>
<proteinExistence type="predicted"/>
<evidence type="ECO:0000313" key="2">
    <source>
        <dbReference type="Proteomes" id="UP000027093"/>
    </source>
</evidence>
<protein>
    <submittedName>
        <fullName evidence="1">Uncharacterized protein</fullName>
    </submittedName>
</protein>
<dbReference type="HOGENOM" id="CLU_803197_0_0_2"/>
<evidence type="ECO:0000313" key="1">
    <source>
        <dbReference type="EMBL" id="AIC15155.1"/>
    </source>
</evidence>
<dbReference type="GeneID" id="74946199"/>
<dbReference type="RefSeq" id="WP_075054230.1">
    <property type="nucleotide sequence ID" value="NZ_CP007536.1"/>
</dbReference>
<dbReference type="Proteomes" id="UP000027093">
    <property type="component" value="Chromosome"/>
</dbReference>
<dbReference type="AlphaFoldDB" id="A0A060HIK8"/>
<sequence length="345" mass="38977">MDVDFIDDARFLAIRTSGIVTDKDSVPQIIDSDTVVFGGFKIKISAAIYESAKAAEVVDGWKMLQNEMPMDELFQPYFLETIREWKTPGFEYATEPIILELLRFCYWYYRCSQVDRSTFDTKKARIVSEMSADLGNISQYKVSLHYGKRFEVKGGKPYDDEFEKFYIKLPTGLWSVIAEVKFPVLASEAGLRVSFHKKHDFLIDDLPCEVKAINDEPRGPEHDEQDITSEIKSFIERNKVAGDIDNGIGQGGRIIFVDATRSTTGRFLNEKTSAENPEFAFEKTIATAVNNARKGGSFTPVVISASAIDCRSDGGKCNYKTVTFLRSVQVKKENKDKFKVHIADV</sequence>
<dbReference type="EMBL" id="CP007536">
    <property type="protein sequence ID" value="AIC15155.1"/>
    <property type="molecule type" value="Genomic_DNA"/>
</dbReference>
<dbReference type="KEGG" id="nvn:NVIE_009300"/>
<organism evidence="1 2">
    <name type="scientific">Nitrososphaera viennensis EN76</name>
    <dbReference type="NCBI Taxonomy" id="926571"/>
    <lineage>
        <taxon>Archaea</taxon>
        <taxon>Nitrososphaerota</taxon>
        <taxon>Nitrososphaeria</taxon>
        <taxon>Nitrososphaerales</taxon>
        <taxon>Nitrososphaeraceae</taxon>
        <taxon>Nitrososphaera</taxon>
    </lineage>
</organism>
<keyword evidence="2" id="KW-1185">Reference proteome</keyword>
<name>A0A060HIK8_9ARCH</name>
<reference evidence="1 2" key="1">
    <citation type="journal article" date="2014" name="Int. J. Syst. Evol. Microbiol.">
        <title>Nitrososphaera viennensis gen. nov., sp. nov., an aerobic and mesophilic, ammonia-oxidizing archaeon from soil and a member of the archaeal phylum Thaumarchaeota.</title>
        <authorList>
            <person name="Stieglmeier M."/>
            <person name="Klingl A."/>
            <person name="Alves R.J."/>
            <person name="Rittmann S.K."/>
            <person name="Melcher M."/>
            <person name="Leisch N."/>
            <person name="Schleper C."/>
        </authorList>
    </citation>
    <scope>NUCLEOTIDE SEQUENCE [LARGE SCALE GENOMIC DNA]</scope>
    <source>
        <strain evidence="1">EN76</strain>
    </source>
</reference>